<dbReference type="SUPFAM" id="SSF141673">
    <property type="entry name" value="MOSC N-terminal domain-like"/>
    <property type="match status" value="1"/>
</dbReference>
<evidence type="ECO:0000256" key="1">
    <source>
        <dbReference type="SAM" id="MobiDB-lite"/>
    </source>
</evidence>
<dbReference type="Pfam" id="PF03476">
    <property type="entry name" value="MOSC_N"/>
    <property type="match status" value="1"/>
</dbReference>
<accession>A0ABY7JY89</accession>
<sequence>MTLTLTGLHRYPVKSFRGEALQSALVEPWGLRGDRRWMVVDEDGMVVTARDVPRMLLVVPELVDGGLRLNHPDLDPIEVAVPDGSTLADVQVWSSSLQAAPAGAAADAWVSKVLGAPARLVYLDDPTRRAVNPRFGRSDDRVSFADGYPLLLASEDSLAALNELIAGGRHPQEGPLPMRRFRPSLVVRGAPAWDEDHWRRLRIGDAVFRVVKGCDRCIMTITDPDTAERGKEPLATLARHRRWDGSSWFAMNLIPDTPGGSISVGDSVEVLEREESDGPPR</sequence>
<dbReference type="Pfam" id="PF03473">
    <property type="entry name" value="MOSC"/>
    <property type="match status" value="1"/>
</dbReference>
<feature type="region of interest" description="Disordered" evidence="1">
    <location>
        <begin position="260"/>
        <end position="281"/>
    </location>
</feature>
<gene>
    <name evidence="3" type="ORF">M6B22_19145</name>
</gene>
<dbReference type="InterPro" id="IPR005303">
    <property type="entry name" value="MOCOS_middle"/>
</dbReference>
<dbReference type="InterPro" id="IPR011037">
    <property type="entry name" value="Pyrv_Knase-like_insert_dom_sf"/>
</dbReference>
<reference evidence="3" key="1">
    <citation type="submission" date="2022-05" db="EMBL/GenBank/DDBJ databases">
        <title>Jatrophihabitans sp. SB3-54 whole genome sequence.</title>
        <authorList>
            <person name="Suh M.K."/>
            <person name="Eom M.K."/>
            <person name="Kim J.S."/>
            <person name="Kim H.S."/>
            <person name="Do H.E."/>
            <person name="Shin Y.K."/>
            <person name="Lee J.-S."/>
        </authorList>
    </citation>
    <scope>NUCLEOTIDE SEQUENCE</scope>
    <source>
        <strain evidence="3">SB3-54</strain>
    </source>
</reference>
<dbReference type="PROSITE" id="PS51340">
    <property type="entry name" value="MOSC"/>
    <property type="match status" value="1"/>
</dbReference>
<dbReference type="RefSeq" id="WP_269443155.1">
    <property type="nucleotide sequence ID" value="NZ_CP097463.1"/>
</dbReference>
<dbReference type="SUPFAM" id="SSF50800">
    <property type="entry name" value="PK beta-barrel domain-like"/>
    <property type="match status" value="1"/>
</dbReference>
<evidence type="ECO:0000259" key="2">
    <source>
        <dbReference type="PROSITE" id="PS51340"/>
    </source>
</evidence>
<evidence type="ECO:0000313" key="4">
    <source>
        <dbReference type="Proteomes" id="UP001164693"/>
    </source>
</evidence>
<feature type="compositionally biased region" description="Basic and acidic residues" evidence="1">
    <location>
        <begin position="270"/>
        <end position="281"/>
    </location>
</feature>
<dbReference type="InterPro" id="IPR005302">
    <property type="entry name" value="MoCF_Sase_C"/>
</dbReference>
<dbReference type="Proteomes" id="UP001164693">
    <property type="component" value="Chromosome"/>
</dbReference>
<organism evidence="3 4">
    <name type="scientific">Jatrophihabitans cynanchi</name>
    <dbReference type="NCBI Taxonomy" id="2944128"/>
    <lineage>
        <taxon>Bacteria</taxon>
        <taxon>Bacillati</taxon>
        <taxon>Actinomycetota</taxon>
        <taxon>Actinomycetes</taxon>
        <taxon>Jatrophihabitantales</taxon>
        <taxon>Jatrophihabitantaceae</taxon>
        <taxon>Jatrophihabitans</taxon>
    </lineage>
</organism>
<dbReference type="PANTHER" id="PTHR14237">
    <property type="entry name" value="MOLYBDOPTERIN COFACTOR SULFURASE MOSC"/>
    <property type="match status" value="1"/>
</dbReference>
<name>A0ABY7JY89_9ACTN</name>
<keyword evidence="4" id="KW-1185">Reference proteome</keyword>
<feature type="domain" description="MOSC" evidence="2">
    <location>
        <begin position="124"/>
        <end position="271"/>
    </location>
</feature>
<evidence type="ECO:0000313" key="3">
    <source>
        <dbReference type="EMBL" id="WAX56623.1"/>
    </source>
</evidence>
<protein>
    <submittedName>
        <fullName evidence="3">MOSC domain-containing protein</fullName>
    </submittedName>
</protein>
<proteinExistence type="predicted"/>
<dbReference type="EMBL" id="CP097463">
    <property type="protein sequence ID" value="WAX56623.1"/>
    <property type="molecule type" value="Genomic_DNA"/>
</dbReference>
<dbReference type="PANTHER" id="PTHR14237:SF19">
    <property type="entry name" value="MITOCHONDRIAL AMIDOXIME REDUCING COMPONENT 1"/>
    <property type="match status" value="1"/>
</dbReference>